<dbReference type="Proteomes" id="UP001152795">
    <property type="component" value="Unassembled WGS sequence"/>
</dbReference>
<accession>A0A7D9F259</accession>
<dbReference type="AlphaFoldDB" id="A0A7D9F259"/>
<evidence type="ECO:0000313" key="2">
    <source>
        <dbReference type="Proteomes" id="UP001152795"/>
    </source>
</evidence>
<reference evidence="1" key="1">
    <citation type="submission" date="2020-04" db="EMBL/GenBank/DDBJ databases">
        <authorList>
            <person name="Alioto T."/>
            <person name="Alioto T."/>
            <person name="Gomez Garrido J."/>
        </authorList>
    </citation>
    <scope>NUCLEOTIDE SEQUENCE</scope>
    <source>
        <strain evidence="1">A484AB</strain>
    </source>
</reference>
<name>A0A7D9F259_PARCT</name>
<dbReference type="EMBL" id="CACRXK020011118">
    <property type="protein sequence ID" value="CAB4020771.1"/>
    <property type="molecule type" value="Genomic_DNA"/>
</dbReference>
<organism evidence="1 2">
    <name type="scientific">Paramuricea clavata</name>
    <name type="common">Red gorgonian</name>
    <name type="synonym">Violescent sea-whip</name>
    <dbReference type="NCBI Taxonomy" id="317549"/>
    <lineage>
        <taxon>Eukaryota</taxon>
        <taxon>Metazoa</taxon>
        <taxon>Cnidaria</taxon>
        <taxon>Anthozoa</taxon>
        <taxon>Octocorallia</taxon>
        <taxon>Malacalcyonacea</taxon>
        <taxon>Plexauridae</taxon>
        <taxon>Paramuricea</taxon>
    </lineage>
</organism>
<comment type="caution">
    <text evidence="1">The sequence shown here is derived from an EMBL/GenBank/DDBJ whole genome shotgun (WGS) entry which is preliminary data.</text>
</comment>
<gene>
    <name evidence="1" type="ORF">PACLA_8A024850</name>
</gene>
<sequence>MKAELDLAFLRRCKESDVYPKFIRWRNIKQMKRKKKQQRIHKLLLNDAINERNTNISHLRKTTDELKNAIFHKNDMDEGKTNRVFSEPSLHDIPKNYKDFWT</sequence>
<keyword evidence="2" id="KW-1185">Reference proteome</keyword>
<protein>
    <submittedName>
        <fullName evidence="1">Uncharacterized protein</fullName>
    </submittedName>
</protein>
<proteinExistence type="predicted"/>
<evidence type="ECO:0000313" key="1">
    <source>
        <dbReference type="EMBL" id="CAB4020771.1"/>
    </source>
</evidence>